<feature type="DNA-binding region" description="H-T-H motif" evidence="4">
    <location>
        <begin position="80"/>
        <end position="99"/>
    </location>
</feature>
<reference evidence="6" key="1">
    <citation type="submission" date="2020-07" db="EMBL/GenBank/DDBJ databases">
        <authorList>
            <person name="Pettersson B.M.F."/>
            <person name="Behra P.R.K."/>
            <person name="Ramesh M."/>
            <person name="Das S."/>
            <person name="Dasgupta S."/>
            <person name="Kirsebom L.A."/>
        </authorList>
    </citation>
    <scope>NUCLEOTIDE SEQUENCE</scope>
    <source>
        <strain evidence="6">DSM 44615</strain>
    </source>
</reference>
<dbReference type="SUPFAM" id="SSF48498">
    <property type="entry name" value="Tetracyclin repressor-like, C-terminal domain"/>
    <property type="match status" value="1"/>
</dbReference>
<dbReference type="InterPro" id="IPR001647">
    <property type="entry name" value="HTH_TetR"/>
</dbReference>
<dbReference type="Gene3D" id="1.10.357.10">
    <property type="entry name" value="Tetracycline Repressor, domain 2"/>
    <property type="match status" value="1"/>
</dbReference>
<dbReference type="PRINTS" id="PR00455">
    <property type="entry name" value="HTHTETR"/>
</dbReference>
<dbReference type="PROSITE" id="PS50977">
    <property type="entry name" value="HTH_TETR_2"/>
    <property type="match status" value="1"/>
</dbReference>
<dbReference type="InterPro" id="IPR050109">
    <property type="entry name" value="HTH-type_TetR-like_transc_reg"/>
</dbReference>
<dbReference type="InterPro" id="IPR009057">
    <property type="entry name" value="Homeodomain-like_sf"/>
</dbReference>
<dbReference type="Proteomes" id="UP001140293">
    <property type="component" value="Unassembled WGS sequence"/>
</dbReference>
<feature type="domain" description="HTH tetR-type" evidence="5">
    <location>
        <begin position="57"/>
        <end position="117"/>
    </location>
</feature>
<dbReference type="PANTHER" id="PTHR30055">
    <property type="entry name" value="HTH-TYPE TRANSCRIPTIONAL REGULATOR RUTR"/>
    <property type="match status" value="1"/>
</dbReference>
<keyword evidence="3" id="KW-0804">Transcription</keyword>
<dbReference type="SUPFAM" id="SSF46689">
    <property type="entry name" value="Homeodomain-like"/>
    <property type="match status" value="1"/>
</dbReference>
<organism evidence="6 7">
    <name type="scientific">[Mycobacterium] manitobense</name>
    <dbReference type="NCBI Taxonomy" id="190147"/>
    <lineage>
        <taxon>Bacteria</taxon>
        <taxon>Bacillati</taxon>
        <taxon>Actinomycetota</taxon>
        <taxon>Actinomycetes</taxon>
        <taxon>Mycobacteriales</taxon>
        <taxon>Mycobacteriaceae</taxon>
        <taxon>Mycolicibacterium</taxon>
    </lineage>
</organism>
<dbReference type="AlphaFoldDB" id="A0A9X2YUN0"/>
<dbReference type="PANTHER" id="PTHR30055:SF234">
    <property type="entry name" value="HTH-TYPE TRANSCRIPTIONAL REGULATOR BETI"/>
    <property type="match status" value="1"/>
</dbReference>
<dbReference type="GO" id="GO:0000976">
    <property type="term" value="F:transcription cis-regulatory region binding"/>
    <property type="evidence" value="ECO:0007669"/>
    <property type="project" value="TreeGrafter"/>
</dbReference>
<gene>
    <name evidence="6" type="ORF">H7I41_26275</name>
</gene>
<reference evidence="6" key="2">
    <citation type="journal article" date="2022" name="BMC Genomics">
        <title>Comparative genome analysis of mycobacteria focusing on tRNA and non-coding RNA.</title>
        <authorList>
            <person name="Behra P.R.K."/>
            <person name="Pettersson B.M.F."/>
            <person name="Ramesh M."/>
            <person name="Das S."/>
            <person name="Dasgupta S."/>
            <person name="Kirsebom L.A."/>
        </authorList>
    </citation>
    <scope>NUCLEOTIDE SEQUENCE</scope>
    <source>
        <strain evidence="6">DSM 44615</strain>
    </source>
</reference>
<evidence type="ECO:0000313" key="6">
    <source>
        <dbReference type="EMBL" id="MCV7173434.1"/>
    </source>
</evidence>
<evidence type="ECO:0000256" key="1">
    <source>
        <dbReference type="ARBA" id="ARBA00023015"/>
    </source>
</evidence>
<keyword evidence="1" id="KW-0805">Transcription regulation</keyword>
<evidence type="ECO:0000259" key="5">
    <source>
        <dbReference type="PROSITE" id="PS50977"/>
    </source>
</evidence>
<sequence>MRSRSSCDPGSKHSSAETLVTRREPTYCVFSRLVERRSSVSALQSPRPYATLLAKGEDRRQRILGVAERLLARNGWRNTSLAQIAREAGVTPAGLLHHFESKEQLLNAVLDARDFDDDTHADRTGDLFQEIARVAERFERAPELVGTFTVLLVENIAPDAPLHDRLVRRHRAAVDIVADIIRRGQLTGRYRQGIDAATKAVEILAFVNGMETSWLLDPSIPLTEAFKGYAEMLAREFTPVADHSVVMEK</sequence>
<keyword evidence="7" id="KW-1185">Reference proteome</keyword>
<evidence type="ECO:0000256" key="2">
    <source>
        <dbReference type="ARBA" id="ARBA00023125"/>
    </source>
</evidence>
<evidence type="ECO:0000256" key="4">
    <source>
        <dbReference type="PROSITE-ProRule" id="PRU00335"/>
    </source>
</evidence>
<protein>
    <submittedName>
        <fullName evidence="6">TetR/AcrR family transcriptional regulator</fullName>
    </submittedName>
</protein>
<comment type="caution">
    <text evidence="6">The sequence shown here is derived from an EMBL/GenBank/DDBJ whole genome shotgun (WGS) entry which is preliminary data.</text>
</comment>
<evidence type="ECO:0000313" key="7">
    <source>
        <dbReference type="Proteomes" id="UP001140293"/>
    </source>
</evidence>
<dbReference type="EMBL" id="JACKSJ010000235">
    <property type="protein sequence ID" value="MCV7173434.1"/>
    <property type="molecule type" value="Genomic_DNA"/>
</dbReference>
<name>A0A9X2YUN0_9MYCO</name>
<proteinExistence type="predicted"/>
<dbReference type="GO" id="GO:0003700">
    <property type="term" value="F:DNA-binding transcription factor activity"/>
    <property type="evidence" value="ECO:0007669"/>
    <property type="project" value="TreeGrafter"/>
</dbReference>
<evidence type="ECO:0000256" key="3">
    <source>
        <dbReference type="ARBA" id="ARBA00023163"/>
    </source>
</evidence>
<accession>A0A9X2YUN0</accession>
<dbReference type="Pfam" id="PF00440">
    <property type="entry name" value="TetR_N"/>
    <property type="match status" value="1"/>
</dbReference>
<dbReference type="InterPro" id="IPR036271">
    <property type="entry name" value="Tet_transcr_reg_TetR-rel_C_sf"/>
</dbReference>
<keyword evidence="2 4" id="KW-0238">DNA-binding</keyword>